<comment type="subcellular location">
    <subcellularLocation>
        <location evidence="1">Periplasm</location>
    </subcellularLocation>
</comment>
<dbReference type="AlphaFoldDB" id="A0A7I8BT52"/>
<feature type="domain" description="EfeO-type cupredoxin-like" evidence="3">
    <location>
        <begin position="23"/>
        <end position="106"/>
    </location>
</feature>
<gene>
    <name evidence="4" type="ORF">PPGU16_45560</name>
</gene>
<proteinExistence type="predicted"/>
<keyword evidence="2" id="KW-0472">Membrane</keyword>
<keyword evidence="2" id="KW-1133">Transmembrane helix</keyword>
<evidence type="ECO:0000313" key="5">
    <source>
        <dbReference type="Proteomes" id="UP000510888"/>
    </source>
</evidence>
<dbReference type="Pfam" id="PF13473">
    <property type="entry name" value="Cupredoxin_1"/>
    <property type="match status" value="1"/>
</dbReference>
<keyword evidence="5" id="KW-1185">Reference proteome</keyword>
<dbReference type="SUPFAM" id="SSF49503">
    <property type="entry name" value="Cupredoxins"/>
    <property type="match status" value="1"/>
</dbReference>
<accession>A0A7I8BT52</accession>
<dbReference type="PANTHER" id="PTHR36507:SF1">
    <property type="entry name" value="BLL1555 PROTEIN"/>
    <property type="match status" value="1"/>
</dbReference>
<organism evidence="4 5">
    <name type="scientific">Paraburkholderia largidicola</name>
    <dbReference type="NCBI Taxonomy" id="3014751"/>
    <lineage>
        <taxon>Bacteria</taxon>
        <taxon>Pseudomonadati</taxon>
        <taxon>Pseudomonadota</taxon>
        <taxon>Betaproteobacteria</taxon>
        <taxon>Burkholderiales</taxon>
        <taxon>Burkholderiaceae</taxon>
        <taxon>Paraburkholderia</taxon>
    </lineage>
</organism>
<dbReference type="Proteomes" id="UP000510888">
    <property type="component" value="Chromosome 2"/>
</dbReference>
<dbReference type="InterPro" id="IPR052721">
    <property type="entry name" value="ET_Amicyanin"/>
</dbReference>
<dbReference type="Gene3D" id="2.60.40.420">
    <property type="entry name" value="Cupredoxins - blue copper proteins"/>
    <property type="match status" value="1"/>
</dbReference>
<dbReference type="InterPro" id="IPR008972">
    <property type="entry name" value="Cupredoxin"/>
</dbReference>
<feature type="transmembrane region" description="Helical" evidence="2">
    <location>
        <begin position="7"/>
        <end position="30"/>
    </location>
</feature>
<keyword evidence="2" id="KW-0812">Transmembrane</keyword>
<reference evidence="4 5" key="1">
    <citation type="journal article" date="2020" name="Genes (Basel)">
        <title>Genomic Comparison of Insect Gut Symbionts from Divergent Burkholderia Subclades.</title>
        <authorList>
            <person name="Takeshita K."/>
            <person name="Kikuchi Y."/>
        </authorList>
    </citation>
    <scope>NUCLEOTIDE SEQUENCE [LARGE SCALE GENOMIC DNA]</scope>
    <source>
        <strain evidence="4 5">PGU16</strain>
    </source>
</reference>
<dbReference type="GO" id="GO:0042597">
    <property type="term" value="C:periplasmic space"/>
    <property type="evidence" value="ECO:0007669"/>
    <property type="project" value="UniProtKB-SubCell"/>
</dbReference>
<dbReference type="EMBL" id="AP023175">
    <property type="protein sequence ID" value="BCF91489.1"/>
    <property type="molecule type" value="Genomic_DNA"/>
</dbReference>
<dbReference type="CDD" id="cd13921">
    <property type="entry name" value="Amicyanin"/>
    <property type="match status" value="1"/>
</dbReference>
<evidence type="ECO:0000256" key="2">
    <source>
        <dbReference type="SAM" id="Phobius"/>
    </source>
</evidence>
<dbReference type="KEGG" id="plad:PPGU16_45560"/>
<sequence length="110" mass="12200">MSRVRNAVLRGIAMASYVFAAPAFAGAYVVTIEQMRFNPPTLTVHRGDEVVWVNKDFVAHTASTDAQGFDSRSIAPDASWRFRVGTPGRYTYRCIFHPTMHGTLIVEPAP</sequence>
<protein>
    <recommendedName>
        <fullName evidence="3">EfeO-type cupredoxin-like domain-containing protein</fullName>
    </recommendedName>
</protein>
<dbReference type="InterPro" id="IPR035668">
    <property type="entry name" value="Amicyanin"/>
</dbReference>
<evidence type="ECO:0000259" key="3">
    <source>
        <dbReference type="Pfam" id="PF13473"/>
    </source>
</evidence>
<evidence type="ECO:0000313" key="4">
    <source>
        <dbReference type="EMBL" id="BCF91489.1"/>
    </source>
</evidence>
<dbReference type="PANTHER" id="PTHR36507">
    <property type="entry name" value="BLL1555 PROTEIN"/>
    <property type="match status" value="1"/>
</dbReference>
<evidence type="ECO:0000256" key="1">
    <source>
        <dbReference type="ARBA" id="ARBA00004418"/>
    </source>
</evidence>
<dbReference type="RefSeq" id="WP_180722733.1">
    <property type="nucleotide sequence ID" value="NZ_AP023175.1"/>
</dbReference>
<dbReference type="InterPro" id="IPR028096">
    <property type="entry name" value="EfeO_Cupredoxin"/>
</dbReference>
<name>A0A7I8BT52_9BURK</name>